<organism evidence="1 2">
    <name type="scientific">Setaria italica</name>
    <name type="common">Foxtail millet</name>
    <name type="synonym">Panicum italicum</name>
    <dbReference type="NCBI Taxonomy" id="4555"/>
    <lineage>
        <taxon>Eukaryota</taxon>
        <taxon>Viridiplantae</taxon>
        <taxon>Streptophyta</taxon>
        <taxon>Embryophyta</taxon>
        <taxon>Tracheophyta</taxon>
        <taxon>Spermatophyta</taxon>
        <taxon>Magnoliopsida</taxon>
        <taxon>Liliopsida</taxon>
        <taxon>Poales</taxon>
        <taxon>Poaceae</taxon>
        <taxon>PACMAD clade</taxon>
        <taxon>Panicoideae</taxon>
        <taxon>Panicodae</taxon>
        <taxon>Paniceae</taxon>
        <taxon>Cenchrinae</taxon>
        <taxon>Setaria</taxon>
    </lineage>
</organism>
<dbReference type="InParanoid" id="K3XNY0"/>
<dbReference type="Gramene" id="KQL05202">
    <property type="protein sequence ID" value="KQL05202"/>
    <property type="gene ID" value="SETIT_003603mg"/>
</dbReference>
<protein>
    <submittedName>
        <fullName evidence="1">Uncharacterized protein</fullName>
    </submittedName>
</protein>
<dbReference type="Proteomes" id="UP000004995">
    <property type="component" value="Unassembled WGS sequence"/>
</dbReference>
<dbReference type="EMBL" id="AGNK02003009">
    <property type="status" value="NOT_ANNOTATED_CDS"/>
    <property type="molecule type" value="Genomic_DNA"/>
</dbReference>
<reference evidence="1" key="2">
    <citation type="submission" date="2018-08" db="UniProtKB">
        <authorList>
            <consortium name="EnsemblPlants"/>
        </authorList>
    </citation>
    <scope>IDENTIFICATION</scope>
    <source>
        <strain evidence="1">Yugu1</strain>
    </source>
</reference>
<keyword evidence="2" id="KW-1185">Reference proteome</keyword>
<evidence type="ECO:0000313" key="1">
    <source>
        <dbReference type="EnsemblPlants" id="KQL05202"/>
    </source>
</evidence>
<dbReference type="HOGENOM" id="CLU_2659200_0_0_1"/>
<evidence type="ECO:0000313" key="2">
    <source>
        <dbReference type="Proteomes" id="UP000004995"/>
    </source>
</evidence>
<accession>K3XNY0</accession>
<dbReference type="AlphaFoldDB" id="K3XNY0"/>
<name>K3XNY0_SETIT</name>
<dbReference type="EnsemblPlants" id="KQL05202">
    <property type="protein sequence ID" value="KQL05202"/>
    <property type="gene ID" value="SETIT_003603mg"/>
</dbReference>
<reference evidence="2" key="1">
    <citation type="journal article" date="2012" name="Nat. Biotechnol.">
        <title>Reference genome sequence of the model plant Setaria.</title>
        <authorList>
            <person name="Bennetzen J.L."/>
            <person name="Schmutz J."/>
            <person name="Wang H."/>
            <person name="Percifield R."/>
            <person name="Hawkins J."/>
            <person name="Pontaroli A.C."/>
            <person name="Estep M."/>
            <person name="Feng L."/>
            <person name="Vaughn J.N."/>
            <person name="Grimwood J."/>
            <person name="Jenkins J."/>
            <person name="Barry K."/>
            <person name="Lindquist E."/>
            <person name="Hellsten U."/>
            <person name="Deshpande S."/>
            <person name="Wang X."/>
            <person name="Wu X."/>
            <person name="Mitros T."/>
            <person name="Triplett J."/>
            <person name="Yang X."/>
            <person name="Ye C.Y."/>
            <person name="Mauro-Herrera M."/>
            <person name="Wang L."/>
            <person name="Li P."/>
            <person name="Sharma M."/>
            <person name="Sharma R."/>
            <person name="Ronald P.C."/>
            <person name="Panaud O."/>
            <person name="Kellogg E.A."/>
            <person name="Brutnell T.P."/>
            <person name="Doust A.N."/>
            <person name="Tuskan G.A."/>
            <person name="Rokhsar D."/>
            <person name="Devos K.M."/>
        </authorList>
    </citation>
    <scope>NUCLEOTIDE SEQUENCE [LARGE SCALE GENOMIC DNA]</scope>
    <source>
        <strain evidence="2">cv. Yugu1</strain>
    </source>
</reference>
<sequence length="76" mass="8485">MTASLLASTAAARIDLRPYHMWMQAEEGWGRQPASSRAARISSMQVAEGREAREGAEWQKLKLPIFCTISAMTFIN</sequence>
<proteinExistence type="predicted"/>